<comment type="caution">
    <text evidence="4">The sequence shown here is derived from an EMBL/GenBank/DDBJ whole genome shotgun (WGS) entry which is preliminary data.</text>
</comment>
<reference evidence="4 5" key="1">
    <citation type="journal article" date="2020" name="Sci. Rep.">
        <title>A novel cyanobacterial geosmin producer, revising GeoA distribution and dispersion patterns in Bacteria.</title>
        <authorList>
            <person name="Churro C."/>
            <person name="Semedo-Aguiar A.P."/>
            <person name="Silva A.D."/>
            <person name="Pereira-Leal J.B."/>
            <person name="Leite R.B."/>
        </authorList>
    </citation>
    <scope>NUCLEOTIDE SEQUENCE [LARGE SCALE GENOMIC DNA]</scope>
    <source>
        <strain evidence="4 5">IPMA8</strain>
    </source>
</reference>
<accession>A0ABX2D2A1</accession>
<evidence type="ECO:0000313" key="5">
    <source>
        <dbReference type="Proteomes" id="UP000702425"/>
    </source>
</evidence>
<keyword evidence="2" id="KW-0808">Transferase</keyword>
<dbReference type="InterPro" id="IPR000863">
    <property type="entry name" value="Sulfotransferase_dom"/>
</dbReference>
<evidence type="ECO:0000259" key="3">
    <source>
        <dbReference type="Pfam" id="PF00685"/>
    </source>
</evidence>
<keyword evidence="5" id="KW-1185">Reference proteome</keyword>
<evidence type="ECO:0000313" key="4">
    <source>
        <dbReference type="EMBL" id="NQE36000.1"/>
    </source>
</evidence>
<dbReference type="InterPro" id="IPR027417">
    <property type="entry name" value="P-loop_NTPase"/>
</dbReference>
<dbReference type="Gene3D" id="3.40.50.300">
    <property type="entry name" value="P-loop containing nucleotide triphosphate hydrolases"/>
    <property type="match status" value="1"/>
</dbReference>
<dbReference type="EMBL" id="SRRZ01000070">
    <property type="protein sequence ID" value="NQE36000.1"/>
    <property type="molecule type" value="Genomic_DNA"/>
</dbReference>
<dbReference type="Proteomes" id="UP000702425">
    <property type="component" value="Unassembled WGS sequence"/>
</dbReference>
<name>A0ABX2D2A1_9CYAN</name>
<proteinExistence type="inferred from homology"/>
<dbReference type="PANTHER" id="PTHR11783">
    <property type="entry name" value="SULFOTRANSFERASE SULT"/>
    <property type="match status" value="1"/>
</dbReference>
<dbReference type="SUPFAM" id="SSF52540">
    <property type="entry name" value="P-loop containing nucleoside triphosphate hydrolases"/>
    <property type="match status" value="1"/>
</dbReference>
<comment type="similarity">
    <text evidence="1">Belongs to the sulfotransferase 1 family.</text>
</comment>
<evidence type="ECO:0000256" key="2">
    <source>
        <dbReference type="ARBA" id="ARBA00022679"/>
    </source>
</evidence>
<sequence length="219" mass="25267">MRYQLDLINHAMPQNGVEEVQKQFPGGKFFPSIDCETVEILRRISAENGDSLIKTHSAPSFSIKELVDKGEAKASFCFRDPRDTMLSAIDHGERTRKGLDSTGAFADIYTLKDAIPLAEYSIKVYYKWREYGQAIFIQYEELMSNKLGYLRDIAAYLGYQCEEDVLLAIFQKHEKIKEQARNFNKGVINRWKSEMSQEDLMFCNEIFKADLLAMGYKLL</sequence>
<organism evidence="4 5">
    <name type="scientific">Microcoleus asticus IPMA8</name>
    <dbReference type="NCBI Taxonomy" id="2563858"/>
    <lineage>
        <taxon>Bacteria</taxon>
        <taxon>Bacillati</taxon>
        <taxon>Cyanobacteriota</taxon>
        <taxon>Cyanophyceae</taxon>
        <taxon>Oscillatoriophycideae</taxon>
        <taxon>Oscillatoriales</taxon>
        <taxon>Microcoleaceae</taxon>
        <taxon>Microcoleus</taxon>
        <taxon>Microcoleus asticus</taxon>
    </lineage>
</organism>
<gene>
    <name evidence="4" type="ORF">E5S67_03762</name>
</gene>
<dbReference type="Pfam" id="PF00685">
    <property type="entry name" value="Sulfotransfer_1"/>
    <property type="match status" value="1"/>
</dbReference>
<protein>
    <recommendedName>
        <fullName evidence="3">Sulfotransferase domain-containing protein</fullName>
    </recommendedName>
</protein>
<feature type="domain" description="Sulfotransferase" evidence="3">
    <location>
        <begin position="40"/>
        <end position="211"/>
    </location>
</feature>
<evidence type="ECO:0000256" key="1">
    <source>
        <dbReference type="ARBA" id="ARBA00005771"/>
    </source>
</evidence>